<name>A0A9D1G982_9FIRM</name>
<dbReference type="EMBL" id="DVKI01000161">
    <property type="protein sequence ID" value="HIT17750.1"/>
    <property type="molecule type" value="Genomic_DNA"/>
</dbReference>
<dbReference type="PROSITE" id="PS00075">
    <property type="entry name" value="DHFR_1"/>
    <property type="match status" value="1"/>
</dbReference>
<dbReference type="InterPro" id="IPR017925">
    <property type="entry name" value="DHFR_CS"/>
</dbReference>
<dbReference type="Proteomes" id="UP000886893">
    <property type="component" value="Unassembled WGS sequence"/>
</dbReference>
<evidence type="ECO:0000256" key="5">
    <source>
        <dbReference type="ARBA" id="ARBA00022857"/>
    </source>
</evidence>
<dbReference type="Gene3D" id="3.40.430.10">
    <property type="entry name" value="Dihydrofolate Reductase, subunit A"/>
    <property type="match status" value="1"/>
</dbReference>
<dbReference type="PROSITE" id="PS51330">
    <property type="entry name" value="DHFR_2"/>
    <property type="match status" value="1"/>
</dbReference>
<gene>
    <name evidence="10" type="ORF">IAD04_05195</name>
</gene>
<reference evidence="10" key="1">
    <citation type="submission" date="2020-10" db="EMBL/GenBank/DDBJ databases">
        <authorList>
            <person name="Gilroy R."/>
        </authorList>
    </citation>
    <scope>NUCLEOTIDE SEQUENCE</scope>
    <source>
        <strain evidence="10">14508</strain>
    </source>
</reference>
<keyword evidence="5 7" id="KW-0521">NADP</keyword>
<dbReference type="GO" id="GO:0050661">
    <property type="term" value="F:NADP binding"/>
    <property type="evidence" value="ECO:0007669"/>
    <property type="project" value="InterPro"/>
</dbReference>
<evidence type="ECO:0000313" key="11">
    <source>
        <dbReference type="Proteomes" id="UP000886893"/>
    </source>
</evidence>
<dbReference type="SUPFAM" id="SSF53597">
    <property type="entry name" value="Dihydrofolate reductase-like"/>
    <property type="match status" value="1"/>
</dbReference>
<dbReference type="PANTHER" id="PTHR48069:SF3">
    <property type="entry name" value="DIHYDROFOLATE REDUCTASE"/>
    <property type="match status" value="1"/>
</dbReference>
<dbReference type="GO" id="GO:0046654">
    <property type="term" value="P:tetrahydrofolate biosynthetic process"/>
    <property type="evidence" value="ECO:0007669"/>
    <property type="project" value="InterPro"/>
</dbReference>
<dbReference type="CDD" id="cd00209">
    <property type="entry name" value="DHFR"/>
    <property type="match status" value="1"/>
</dbReference>
<comment type="function">
    <text evidence="7">Key enzyme in folate metabolism. Catalyzes an essential reaction for de novo glycine and purine synthesis, and for DNA precursor synthesis.</text>
</comment>
<evidence type="ECO:0000256" key="4">
    <source>
        <dbReference type="ARBA" id="ARBA00022563"/>
    </source>
</evidence>
<reference evidence="10" key="2">
    <citation type="journal article" date="2021" name="PeerJ">
        <title>Extensive microbial diversity within the chicken gut microbiome revealed by metagenomics and culture.</title>
        <authorList>
            <person name="Gilroy R."/>
            <person name="Ravi A."/>
            <person name="Getino M."/>
            <person name="Pursley I."/>
            <person name="Horton D.L."/>
            <person name="Alikhan N.F."/>
            <person name="Baker D."/>
            <person name="Gharbi K."/>
            <person name="Hall N."/>
            <person name="Watson M."/>
            <person name="Adriaenssens E.M."/>
            <person name="Foster-Nyarko E."/>
            <person name="Jarju S."/>
            <person name="Secka A."/>
            <person name="Antonio M."/>
            <person name="Oren A."/>
            <person name="Chaudhuri R.R."/>
            <person name="La Ragione R."/>
            <person name="Hildebrand F."/>
            <person name="Pallen M.J."/>
        </authorList>
    </citation>
    <scope>NUCLEOTIDE SEQUENCE</scope>
    <source>
        <strain evidence="10">14508</strain>
    </source>
</reference>
<dbReference type="Pfam" id="PF00186">
    <property type="entry name" value="DHFR_1"/>
    <property type="match status" value="1"/>
</dbReference>
<evidence type="ECO:0000256" key="3">
    <source>
        <dbReference type="ARBA" id="ARBA00012856"/>
    </source>
</evidence>
<sequence length="162" mass="19152">MISMIVAYSQKTKAIGYQNKIPWHIKEDFQHFKNYTMHKTILMGKNTYFSIGKPLPYRKTIIACNDEKLDIQHEDVCVVSDLFEVLKKYQNEKEELVVCGGAMIYRLALPYADKLIISEVKKEYQGDTFFPDFEDQFVLVSEEEKEEFIIKTYQRMQVKKDV</sequence>
<protein>
    <recommendedName>
        <fullName evidence="3 7">Dihydrofolate reductase</fullName>
        <ecNumber evidence="3 7">1.5.1.3</ecNumber>
    </recommendedName>
</protein>
<dbReference type="PRINTS" id="PR00070">
    <property type="entry name" value="DHFR"/>
</dbReference>
<evidence type="ECO:0000313" key="10">
    <source>
        <dbReference type="EMBL" id="HIT17750.1"/>
    </source>
</evidence>
<evidence type="ECO:0000256" key="6">
    <source>
        <dbReference type="ARBA" id="ARBA00023002"/>
    </source>
</evidence>
<evidence type="ECO:0000256" key="8">
    <source>
        <dbReference type="RuleBase" id="RU004474"/>
    </source>
</evidence>
<evidence type="ECO:0000256" key="7">
    <source>
        <dbReference type="PIRNR" id="PIRNR000194"/>
    </source>
</evidence>
<dbReference type="GO" id="GO:0004146">
    <property type="term" value="F:dihydrofolate reductase activity"/>
    <property type="evidence" value="ECO:0007669"/>
    <property type="project" value="UniProtKB-EC"/>
</dbReference>
<dbReference type="AlphaFoldDB" id="A0A9D1G982"/>
<dbReference type="InterPro" id="IPR012259">
    <property type="entry name" value="DHFR"/>
</dbReference>
<dbReference type="InterPro" id="IPR001796">
    <property type="entry name" value="DHFR_dom"/>
</dbReference>
<feature type="domain" description="DHFR" evidence="9">
    <location>
        <begin position="1"/>
        <end position="162"/>
    </location>
</feature>
<keyword evidence="4 7" id="KW-0554">One-carbon metabolism</keyword>
<dbReference type="InterPro" id="IPR024072">
    <property type="entry name" value="DHFR-like_dom_sf"/>
</dbReference>
<keyword evidence="6 7" id="KW-0560">Oxidoreductase</keyword>
<dbReference type="GO" id="GO:0046452">
    <property type="term" value="P:dihydrofolate metabolic process"/>
    <property type="evidence" value="ECO:0007669"/>
    <property type="project" value="TreeGrafter"/>
</dbReference>
<accession>A0A9D1G982</accession>
<evidence type="ECO:0000259" key="9">
    <source>
        <dbReference type="PROSITE" id="PS51330"/>
    </source>
</evidence>
<comment type="similarity">
    <text evidence="2 7 8">Belongs to the dihydrofolate reductase family.</text>
</comment>
<comment type="caution">
    <text evidence="10">The sequence shown here is derived from an EMBL/GenBank/DDBJ whole genome shotgun (WGS) entry which is preliminary data.</text>
</comment>
<comment type="catalytic activity">
    <reaction evidence="7">
        <text>(6S)-5,6,7,8-tetrahydrofolate + NADP(+) = 7,8-dihydrofolate + NADPH + H(+)</text>
        <dbReference type="Rhea" id="RHEA:15009"/>
        <dbReference type="ChEBI" id="CHEBI:15378"/>
        <dbReference type="ChEBI" id="CHEBI:57451"/>
        <dbReference type="ChEBI" id="CHEBI:57453"/>
        <dbReference type="ChEBI" id="CHEBI:57783"/>
        <dbReference type="ChEBI" id="CHEBI:58349"/>
        <dbReference type="EC" id="1.5.1.3"/>
    </reaction>
</comment>
<dbReference type="GO" id="GO:0005829">
    <property type="term" value="C:cytosol"/>
    <property type="evidence" value="ECO:0007669"/>
    <property type="project" value="TreeGrafter"/>
</dbReference>
<dbReference type="EC" id="1.5.1.3" evidence="3 7"/>
<organism evidence="10 11">
    <name type="scientific">Candidatus Caccosoma faecigallinarum</name>
    <dbReference type="NCBI Taxonomy" id="2840720"/>
    <lineage>
        <taxon>Bacteria</taxon>
        <taxon>Bacillati</taxon>
        <taxon>Bacillota</taxon>
        <taxon>Bacillota incertae sedis</taxon>
        <taxon>Candidatus Caccosoma</taxon>
    </lineage>
</organism>
<comment type="pathway">
    <text evidence="1 7">Cofactor biosynthesis; tetrahydrofolate biosynthesis; 5,6,7,8-tetrahydrofolate from 7,8-dihydrofolate: step 1/1.</text>
</comment>
<evidence type="ECO:0000256" key="2">
    <source>
        <dbReference type="ARBA" id="ARBA00009539"/>
    </source>
</evidence>
<dbReference type="GO" id="GO:0006730">
    <property type="term" value="P:one-carbon metabolic process"/>
    <property type="evidence" value="ECO:0007669"/>
    <property type="project" value="UniProtKB-KW"/>
</dbReference>
<dbReference type="PANTHER" id="PTHR48069">
    <property type="entry name" value="DIHYDROFOLATE REDUCTASE"/>
    <property type="match status" value="1"/>
</dbReference>
<dbReference type="GO" id="GO:0046655">
    <property type="term" value="P:folic acid metabolic process"/>
    <property type="evidence" value="ECO:0007669"/>
    <property type="project" value="TreeGrafter"/>
</dbReference>
<dbReference type="PIRSF" id="PIRSF000194">
    <property type="entry name" value="DHFR"/>
    <property type="match status" value="1"/>
</dbReference>
<evidence type="ECO:0000256" key="1">
    <source>
        <dbReference type="ARBA" id="ARBA00004903"/>
    </source>
</evidence>
<proteinExistence type="inferred from homology"/>